<feature type="compositionally biased region" description="Basic residues" evidence="2">
    <location>
        <begin position="13"/>
        <end position="26"/>
    </location>
</feature>
<evidence type="ECO:0000313" key="4">
    <source>
        <dbReference type="EMBL" id="PHT64227.1"/>
    </source>
</evidence>
<feature type="compositionally biased region" description="Basic and acidic residues" evidence="2">
    <location>
        <begin position="414"/>
        <end position="424"/>
    </location>
</feature>
<name>A0A1U8HF31_CAPAN</name>
<gene>
    <name evidence="4" type="ORF">T459_31897</name>
</gene>
<dbReference type="PANTHER" id="PTHR12354">
    <property type="entry name" value="INTERFERON-RELATED DEVELOPMENTAL REGULATOR"/>
    <property type="match status" value="1"/>
</dbReference>
<dbReference type="Gene3D" id="1.25.10.10">
    <property type="entry name" value="Leucine-rich Repeat Variant"/>
    <property type="match status" value="1"/>
</dbReference>
<proteinExistence type="inferred from homology"/>
<dbReference type="STRING" id="4072.A0A1U8HF31"/>
<dbReference type="SMR" id="A0A1U8HF31"/>
<comment type="caution">
    <text evidence="4">The sequence shown here is derived from an EMBL/GenBank/DDBJ whole genome shotgun (WGS) entry which is preliminary data.</text>
</comment>
<accession>A0A1U8HF31</accession>
<evidence type="ECO:0000256" key="2">
    <source>
        <dbReference type="SAM" id="MobiDB-lite"/>
    </source>
</evidence>
<dbReference type="InterPro" id="IPR039777">
    <property type="entry name" value="IFRD"/>
</dbReference>
<dbReference type="Pfam" id="PF05004">
    <property type="entry name" value="IFRD"/>
    <property type="match status" value="1"/>
</dbReference>
<reference evidence="4 5" key="1">
    <citation type="journal article" date="2014" name="Nat. Genet.">
        <title>Genome sequence of the hot pepper provides insights into the evolution of pungency in Capsicum species.</title>
        <authorList>
            <person name="Kim S."/>
            <person name="Park M."/>
            <person name="Yeom S.I."/>
            <person name="Kim Y.M."/>
            <person name="Lee J.M."/>
            <person name="Lee H.A."/>
            <person name="Seo E."/>
            <person name="Choi J."/>
            <person name="Cheong K."/>
            <person name="Kim K.T."/>
            <person name="Jung K."/>
            <person name="Lee G.W."/>
            <person name="Oh S.K."/>
            <person name="Bae C."/>
            <person name="Kim S.B."/>
            <person name="Lee H.Y."/>
            <person name="Kim S.Y."/>
            <person name="Kim M.S."/>
            <person name="Kang B.C."/>
            <person name="Jo Y.D."/>
            <person name="Yang H.B."/>
            <person name="Jeong H.J."/>
            <person name="Kang W.H."/>
            <person name="Kwon J.K."/>
            <person name="Shin C."/>
            <person name="Lim J.Y."/>
            <person name="Park J.H."/>
            <person name="Huh J.H."/>
            <person name="Kim J.S."/>
            <person name="Kim B.D."/>
            <person name="Cohen O."/>
            <person name="Paran I."/>
            <person name="Suh M.C."/>
            <person name="Lee S.B."/>
            <person name="Kim Y.K."/>
            <person name="Shin Y."/>
            <person name="Noh S.J."/>
            <person name="Park J."/>
            <person name="Seo Y.S."/>
            <person name="Kwon S.Y."/>
            <person name="Kim H.A."/>
            <person name="Park J.M."/>
            <person name="Kim H.J."/>
            <person name="Choi S.B."/>
            <person name="Bosland P.W."/>
            <person name="Reeves G."/>
            <person name="Jo S.H."/>
            <person name="Lee B.W."/>
            <person name="Cho H.T."/>
            <person name="Choi H.S."/>
            <person name="Lee M.S."/>
            <person name="Yu Y."/>
            <person name="Do Choi Y."/>
            <person name="Park B.S."/>
            <person name="van Deynze A."/>
            <person name="Ashrafi H."/>
            <person name="Hill T."/>
            <person name="Kim W.T."/>
            <person name="Pai H.S."/>
            <person name="Ahn H.K."/>
            <person name="Yeam I."/>
            <person name="Giovannoni J.J."/>
            <person name="Rose J.K."/>
            <person name="Sorensen I."/>
            <person name="Lee S.J."/>
            <person name="Kim R.W."/>
            <person name="Choi I.Y."/>
            <person name="Choi B.S."/>
            <person name="Lim J.S."/>
            <person name="Lee Y.H."/>
            <person name="Choi D."/>
        </authorList>
    </citation>
    <scope>NUCLEOTIDE SEQUENCE [LARGE SCALE GENOMIC DNA]</scope>
    <source>
        <strain evidence="5">cv. CM334</strain>
    </source>
</reference>
<dbReference type="KEGG" id="cann:107879461"/>
<evidence type="ECO:0000259" key="3">
    <source>
        <dbReference type="Pfam" id="PF05004"/>
    </source>
</evidence>
<dbReference type="Proteomes" id="UP000222542">
    <property type="component" value="Unassembled WGS sequence"/>
</dbReference>
<comment type="similarity">
    <text evidence="1">Belongs to the IFRD family.</text>
</comment>
<feature type="region of interest" description="Disordered" evidence="2">
    <location>
        <begin position="406"/>
        <end position="430"/>
    </location>
</feature>
<dbReference type="OMA" id="KVSTWAK"/>
<dbReference type="InterPro" id="IPR007701">
    <property type="entry name" value="Interferon-rel_develop_reg_N"/>
</dbReference>
<sequence>MSLLLGVEETPRRLSRRRRSNRKKPPQRLDPLEEFNLSFDKCQIEDDYPIEIPKKLLYPYMEDLLKKKLSVRESALRTLVEEFETNVQSKFARKYFFTLVRRCHNCLKRGSTTEIELALQLIGLVALTLGEGDYAHEIYEDSFVFLPQVLLKSKLSHAVKVMECLSIVTLVGAKDSVDTERSMNFIWEFMSQESKHPSSVAASAISAWALLFSDVEKRSISPKKWKGLIPYLLKQLEEDDEYVNGASIEALALIFENGSLEKFSNQAEEYASIKDMKDGIMKEIKRICNDIKQDVSKILEDDYDKKTTLTFGGTRVSFTTWSQFKQINYIRRYLGYGFTNHMMENEHLHNFFRFAPVTSECSDVVELCKPEFEEMAVRVFLPEIRRKDCKKRIYLSPSSLLSKGRTKLRNKHRSLAEETKAGHFDEEDFD</sequence>
<evidence type="ECO:0000313" key="5">
    <source>
        <dbReference type="Proteomes" id="UP000222542"/>
    </source>
</evidence>
<dbReference type="InterPro" id="IPR016024">
    <property type="entry name" value="ARM-type_fold"/>
</dbReference>
<feature type="region of interest" description="Disordered" evidence="2">
    <location>
        <begin position="9"/>
        <end position="29"/>
    </location>
</feature>
<reference evidence="4 5" key="2">
    <citation type="journal article" date="2017" name="Genome Biol.">
        <title>New reference genome sequences of hot pepper reveal the massive evolution of plant disease-resistance genes by retroduplication.</title>
        <authorList>
            <person name="Kim S."/>
            <person name="Park J."/>
            <person name="Yeom S.I."/>
            <person name="Kim Y.M."/>
            <person name="Seo E."/>
            <person name="Kim K.T."/>
            <person name="Kim M.S."/>
            <person name="Lee J.M."/>
            <person name="Cheong K."/>
            <person name="Shin H.S."/>
            <person name="Kim S.B."/>
            <person name="Han K."/>
            <person name="Lee J."/>
            <person name="Park M."/>
            <person name="Lee H.A."/>
            <person name="Lee H.Y."/>
            <person name="Lee Y."/>
            <person name="Oh S."/>
            <person name="Lee J.H."/>
            <person name="Choi E."/>
            <person name="Choi E."/>
            <person name="Lee S.E."/>
            <person name="Jeon J."/>
            <person name="Kim H."/>
            <person name="Choi G."/>
            <person name="Song H."/>
            <person name="Lee J."/>
            <person name="Lee S.C."/>
            <person name="Kwon J.K."/>
            <person name="Lee H.Y."/>
            <person name="Koo N."/>
            <person name="Hong Y."/>
            <person name="Kim R.W."/>
            <person name="Kang W.H."/>
            <person name="Huh J.H."/>
            <person name="Kang B.C."/>
            <person name="Yang T.J."/>
            <person name="Lee Y.H."/>
            <person name="Bennetzen J.L."/>
            <person name="Choi D."/>
        </authorList>
    </citation>
    <scope>NUCLEOTIDE SEQUENCE [LARGE SCALE GENOMIC DNA]</scope>
    <source>
        <strain evidence="5">cv. CM334</strain>
    </source>
</reference>
<dbReference type="PANTHER" id="PTHR12354:SF15">
    <property type="entry name" value="INTERFERON-RELATED DEVELOPMENTAL REGULATOR N-TERMINAL DOMAIN-CONTAINING PROTEIN"/>
    <property type="match status" value="1"/>
</dbReference>
<dbReference type="Gramene" id="PHT64227">
    <property type="protein sequence ID" value="PHT64227"/>
    <property type="gene ID" value="T459_31897"/>
</dbReference>
<dbReference type="EMBL" id="AYRZ02000017">
    <property type="protein sequence ID" value="PHT64227.1"/>
    <property type="molecule type" value="Genomic_DNA"/>
</dbReference>
<dbReference type="OrthoDB" id="686784at2759"/>
<organism evidence="4 5">
    <name type="scientific">Capsicum annuum</name>
    <name type="common">Capsicum pepper</name>
    <dbReference type="NCBI Taxonomy" id="4072"/>
    <lineage>
        <taxon>Eukaryota</taxon>
        <taxon>Viridiplantae</taxon>
        <taxon>Streptophyta</taxon>
        <taxon>Embryophyta</taxon>
        <taxon>Tracheophyta</taxon>
        <taxon>Spermatophyta</taxon>
        <taxon>Magnoliopsida</taxon>
        <taxon>eudicotyledons</taxon>
        <taxon>Gunneridae</taxon>
        <taxon>Pentapetalae</taxon>
        <taxon>asterids</taxon>
        <taxon>lamiids</taxon>
        <taxon>Solanales</taxon>
        <taxon>Solanaceae</taxon>
        <taxon>Solanoideae</taxon>
        <taxon>Capsiceae</taxon>
        <taxon>Capsicum</taxon>
    </lineage>
</organism>
<evidence type="ECO:0000256" key="1">
    <source>
        <dbReference type="ARBA" id="ARBA00008828"/>
    </source>
</evidence>
<dbReference type="AlphaFoldDB" id="A0A1U8HF31"/>
<keyword evidence="5" id="KW-1185">Reference proteome</keyword>
<dbReference type="InterPro" id="IPR011989">
    <property type="entry name" value="ARM-like"/>
</dbReference>
<protein>
    <recommendedName>
        <fullName evidence="3">Interferon-related developmental regulator N-terminal domain-containing protein</fullName>
    </recommendedName>
</protein>
<feature type="domain" description="Interferon-related developmental regulator N-terminal" evidence="3">
    <location>
        <begin position="51"/>
        <end position="296"/>
    </location>
</feature>
<dbReference type="SUPFAM" id="SSF48371">
    <property type="entry name" value="ARM repeat"/>
    <property type="match status" value="1"/>
</dbReference>